<dbReference type="Proteomes" id="UP001519535">
    <property type="component" value="Unassembled WGS sequence"/>
</dbReference>
<gene>
    <name evidence="4" type="ORF">KIH27_08930</name>
</gene>
<reference evidence="4 5" key="1">
    <citation type="submission" date="2021-05" db="EMBL/GenBank/DDBJ databases">
        <title>Mycobacterium acidophilum sp. nov., an extremely acid-tolerant member of the genus Mycobacterium.</title>
        <authorList>
            <person name="Xia J."/>
        </authorList>
    </citation>
    <scope>NUCLEOTIDE SEQUENCE [LARGE SCALE GENOMIC DNA]</scope>
    <source>
        <strain evidence="4 5">M1</strain>
    </source>
</reference>
<name>A0ABS5RJE9_9MYCO</name>
<keyword evidence="2" id="KW-1133">Transmembrane helix</keyword>
<evidence type="ECO:0000256" key="1">
    <source>
        <dbReference type="SAM" id="MobiDB-lite"/>
    </source>
</evidence>
<proteinExistence type="predicted"/>
<keyword evidence="5" id="KW-1185">Reference proteome</keyword>
<feature type="transmembrane region" description="Helical" evidence="2">
    <location>
        <begin position="47"/>
        <end position="70"/>
    </location>
</feature>
<keyword evidence="2" id="KW-0812">Transmembrane</keyword>
<evidence type="ECO:0000259" key="3">
    <source>
        <dbReference type="Pfam" id="PF13828"/>
    </source>
</evidence>
<keyword evidence="2" id="KW-0472">Membrane</keyword>
<feature type="transmembrane region" description="Helical" evidence="2">
    <location>
        <begin position="82"/>
        <end position="105"/>
    </location>
</feature>
<dbReference type="Pfam" id="PF13828">
    <property type="entry name" value="DUF4190"/>
    <property type="match status" value="1"/>
</dbReference>
<feature type="region of interest" description="Disordered" evidence="1">
    <location>
        <begin position="1"/>
        <end position="29"/>
    </location>
</feature>
<comment type="caution">
    <text evidence="4">The sequence shown here is derived from an EMBL/GenBank/DDBJ whole genome shotgun (WGS) entry which is preliminary data.</text>
</comment>
<evidence type="ECO:0000256" key="2">
    <source>
        <dbReference type="SAM" id="Phobius"/>
    </source>
</evidence>
<dbReference type="InterPro" id="IPR025241">
    <property type="entry name" value="DUF4190"/>
</dbReference>
<dbReference type="RefSeq" id="WP_214092577.1">
    <property type="nucleotide sequence ID" value="NZ_JAHCLR010000013.1"/>
</dbReference>
<organism evidence="4 5">
    <name type="scientific">Mycolicibacter acidiphilus</name>
    <dbReference type="NCBI Taxonomy" id="2835306"/>
    <lineage>
        <taxon>Bacteria</taxon>
        <taxon>Bacillati</taxon>
        <taxon>Actinomycetota</taxon>
        <taxon>Actinomycetes</taxon>
        <taxon>Mycobacteriales</taxon>
        <taxon>Mycobacteriaceae</taxon>
        <taxon>Mycolicibacter</taxon>
    </lineage>
</organism>
<evidence type="ECO:0000313" key="4">
    <source>
        <dbReference type="EMBL" id="MBS9533708.1"/>
    </source>
</evidence>
<accession>A0ABS5RJE9</accession>
<feature type="domain" description="DUF4190" evidence="3">
    <location>
        <begin position="50"/>
        <end position="99"/>
    </location>
</feature>
<evidence type="ECO:0000313" key="5">
    <source>
        <dbReference type="Proteomes" id="UP001519535"/>
    </source>
</evidence>
<sequence length="220" mass="22649">MYPGSDPFGTPPHDPFGAPPPPASGYGPPISQVSFGAPAPQAAYNTFAVLSPIMAVVIPPAGVALGHIALPQIARTHERGRGAAIAGLALGYLMCLVLIGAGLWWGTHTSEPSTTSAVGNSSVPGASVTPLPPSVVTSIAAAPAVPRVKLDLATVPIGMCVEVQIRSTERAEALDLYQTQCVHQEGVYRVDSKVESSVQCSSEFVAAPPDRAFALCLNPF</sequence>
<protein>
    <submittedName>
        <fullName evidence="4">DUF4190 domain-containing protein</fullName>
    </submittedName>
</protein>
<feature type="compositionally biased region" description="Pro residues" evidence="1">
    <location>
        <begin position="9"/>
        <end position="23"/>
    </location>
</feature>
<dbReference type="EMBL" id="JAHCLR010000013">
    <property type="protein sequence ID" value="MBS9533708.1"/>
    <property type="molecule type" value="Genomic_DNA"/>
</dbReference>